<dbReference type="FunFam" id="2.70.170.10:FF:000028">
    <property type="entry name" value="AcetylCholine Receptor"/>
    <property type="match status" value="1"/>
</dbReference>
<evidence type="ECO:0000256" key="1">
    <source>
        <dbReference type="SAM" id="SignalP"/>
    </source>
</evidence>
<proteinExistence type="predicted"/>
<dbReference type="KEGG" id="lak:106151861"/>
<dbReference type="GeneID" id="106151861"/>
<gene>
    <name evidence="4" type="primary">LOC106151861</name>
</gene>
<dbReference type="RefSeq" id="XP_013380739.1">
    <property type="nucleotide sequence ID" value="XM_013525285.1"/>
</dbReference>
<dbReference type="Proteomes" id="UP000085678">
    <property type="component" value="Unplaced"/>
</dbReference>
<sequence>MATWGTTMLLNLLFIHCMTVWALVLAQGADEARLKVSLFLSRGYSKGVIPSENPEAPLQVTLSLKLIKILDFDVKRQYISFVAWQTMMWKADNLQWTPASFNDVSRIAVAASQIWVPDIQLMNAAAPTEDITTNANVRLANNGEVIYVPSKKYTASCATDLNDEVHECKLKFASWVYPGDQLDLVGDDLDLTEYSADMEWKLLNATTVRNANKTIPDITYTLKLSRDRSADAGPVSLGASHIITWQLWILVALALAWQQ</sequence>
<feature type="chain" id="PRO_5010324412" evidence="1">
    <location>
        <begin position="23"/>
        <end position="259"/>
    </location>
</feature>
<dbReference type="SUPFAM" id="SSF63712">
    <property type="entry name" value="Nicotinic receptor ligand binding domain-like"/>
    <property type="match status" value="1"/>
</dbReference>
<dbReference type="GO" id="GO:0005230">
    <property type="term" value="F:extracellular ligand-gated monoatomic ion channel activity"/>
    <property type="evidence" value="ECO:0007669"/>
    <property type="project" value="InterPro"/>
</dbReference>
<feature type="signal peptide" evidence="1">
    <location>
        <begin position="1"/>
        <end position="22"/>
    </location>
</feature>
<keyword evidence="4" id="KW-0675">Receptor</keyword>
<evidence type="ECO:0000313" key="4">
    <source>
        <dbReference type="RefSeq" id="XP_013380739.1"/>
    </source>
</evidence>
<keyword evidence="3" id="KW-1185">Reference proteome</keyword>
<dbReference type="InterPro" id="IPR006202">
    <property type="entry name" value="Neur_chan_lig-bd"/>
</dbReference>
<dbReference type="InterPro" id="IPR036734">
    <property type="entry name" value="Neur_chan_lig-bd_sf"/>
</dbReference>
<dbReference type="AlphaFoldDB" id="A0A1S3H6I2"/>
<dbReference type="GO" id="GO:0004888">
    <property type="term" value="F:transmembrane signaling receptor activity"/>
    <property type="evidence" value="ECO:0007669"/>
    <property type="project" value="InterPro"/>
</dbReference>
<dbReference type="OrthoDB" id="410315at2759"/>
<dbReference type="GO" id="GO:0016020">
    <property type="term" value="C:membrane"/>
    <property type="evidence" value="ECO:0007669"/>
    <property type="project" value="InterPro"/>
</dbReference>
<accession>A0A1S3H6I2</accession>
<dbReference type="STRING" id="7574.A0A1S3H6I2"/>
<dbReference type="OMA" id="NITQTHI"/>
<dbReference type="InParanoid" id="A0A1S3H6I2"/>
<keyword evidence="1" id="KW-0732">Signal</keyword>
<reference evidence="4" key="1">
    <citation type="submission" date="2025-08" db="UniProtKB">
        <authorList>
            <consortium name="RefSeq"/>
        </authorList>
    </citation>
    <scope>IDENTIFICATION</scope>
    <source>
        <tissue evidence="4">Gonads</tissue>
    </source>
</reference>
<feature type="domain" description="Neurotransmitter-gated ion-channel ligand-binding" evidence="2">
    <location>
        <begin position="40"/>
        <end position="227"/>
    </location>
</feature>
<dbReference type="InterPro" id="IPR006201">
    <property type="entry name" value="Neur_channel"/>
</dbReference>
<protein>
    <submittedName>
        <fullName evidence="4">Neuronal acetylcholine receptor subunit alpha-7</fullName>
    </submittedName>
</protein>
<organism evidence="3 4">
    <name type="scientific">Lingula anatina</name>
    <name type="common">Brachiopod</name>
    <name type="synonym">Lingula unguis</name>
    <dbReference type="NCBI Taxonomy" id="7574"/>
    <lineage>
        <taxon>Eukaryota</taxon>
        <taxon>Metazoa</taxon>
        <taxon>Spiralia</taxon>
        <taxon>Lophotrochozoa</taxon>
        <taxon>Brachiopoda</taxon>
        <taxon>Linguliformea</taxon>
        <taxon>Lingulata</taxon>
        <taxon>Lingulida</taxon>
        <taxon>Linguloidea</taxon>
        <taxon>Lingulidae</taxon>
        <taxon>Lingula</taxon>
    </lineage>
</organism>
<dbReference type="CDD" id="cd18989">
    <property type="entry name" value="LGIC_ECD_cation"/>
    <property type="match status" value="1"/>
</dbReference>
<evidence type="ECO:0000313" key="3">
    <source>
        <dbReference type="Proteomes" id="UP000085678"/>
    </source>
</evidence>
<dbReference type="Pfam" id="PF02931">
    <property type="entry name" value="Neur_chan_LBD"/>
    <property type="match status" value="1"/>
</dbReference>
<dbReference type="PANTHER" id="PTHR18945">
    <property type="entry name" value="NEUROTRANSMITTER GATED ION CHANNEL"/>
    <property type="match status" value="1"/>
</dbReference>
<name>A0A1S3H6I2_LINAN</name>
<dbReference type="Gene3D" id="2.70.170.10">
    <property type="entry name" value="Neurotransmitter-gated ion-channel ligand-binding domain"/>
    <property type="match status" value="1"/>
</dbReference>
<evidence type="ECO:0000259" key="2">
    <source>
        <dbReference type="Pfam" id="PF02931"/>
    </source>
</evidence>